<dbReference type="PRINTS" id="PR00781">
    <property type="entry name" value="LIPOSIGPTASE"/>
</dbReference>
<evidence type="ECO:0000256" key="7">
    <source>
        <dbReference type="ARBA" id="ARBA00022989"/>
    </source>
</evidence>
<comment type="caution">
    <text evidence="11">The sequence shown here is derived from an EMBL/GenBank/DDBJ whole genome shotgun (WGS) entry which is preliminary data.</text>
</comment>
<name>A0A6S6S575_9GAMM</name>
<evidence type="ECO:0000313" key="11">
    <source>
        <dbReference type="EMBL" id="CAA3704905.1"/>
    </source>
</evidence>
<proteinExistence type="inferred from homology"/>
<evidence type="ECO:0000256" key="9">
    <source>
        <dbReference type="RuleBase" id="RU004181"/>
    </source>
</evidence>
<evidence type="ECO:0000313" key="12">
    <source>
        <dbReference type="Proteomes" id="UP000560980"/>
    </source>
</evidence>
<keyword evidence="7 10" id="KW-1133">Transmembrane helix</keyword>
<dbReference type="EC" id="3.4.23.36" evidence="11"/>
<dbReference type="PROSITE" id="PS00855">
    <property type="entry name" value="SPASE_II"/>
    <property type="match status" value="1"/>
</dbReference>
<keyword evidence="5" id="KW-0064">Aspartyl protease</keyword>
<protein>
    <submittedName>
        <fullName evidence="11">Lipoprotein signal peptidase</fullName>
        <ecNumber evidence="11">3.4.23.36</ecNumber>
    </submittedName>
</protein>
<keyword evidence="11" id="KW-0449">Lipoprotein</keyword>
<dbReference type="PANTHER" id="PTHR33695">
    <property type="entry name" value="LIPOPROTEIN SIGNAL PEPTIDASE"/>
    <property type="match status" value="1"/>
</dbReference>
<evidence type="ECO:0000256" key="10">
    <source>
        <dbReference type="SAM" id="Phobius"/>
    </source>
</evidence>
<organism evidence="11 12">
    <name type="scientific">Candidatus Portiera aleyrodidarum</name>
    <name type="common">primary endosymbiont of Bemisia tabaci</name>
    <dbReference type="NCBI Taxonomy" id="91844"/>
    <lineage>
        <taxon>Bacteria</taxon>
        <taxon>Pseudomonadati</taxon>
        <taxon>Pseudomonadota</taxon>
        <taxon>Gammaproteobacteria</taxon>
        <taxon>Candidatus Johnevansiales</taxon>
        <taxon>Candidatus Johnevansiaceae</taxon>
        <taxon>Candidatus Portiera</taxon>
    </lineage>
</organism>
<evidence type="ECO:0000256" key="4">
    <source>
        <dbReference type="ARBA" id="ARBA00022692"/>
    </source>
</evidence>
<comment type="similarity">
    <text evidence="1 9">Belongs to the peptidase A8 family.</text>
</comment>
<dbReference type="InterPro" id="IPR001872">
    <property type="entry name" value="Peptidase_A8"/>
</dbReference>
<dbReference type="Pfam" id="PF01252">
    <property type="entry name" value="Peptidase_A8"/>
    <property type="match status" value="1"/>
</dbReference>
<reference evidence="11 12" key="1">
    <citation type="submission" date="2019-12" db="EMBL/GenBank/DDBJ databases">
        <authorList>
            <person name="Santos-Garcia D."/>
            <person name="Santos-Garcia D."/>
            <person name="Santos-Garcia D."/>
        </authorList>
    </citation>
    <scope>NUCLEOTIDE SEQUENCE [LARGE SCALE GENOMIC DNA]</scope>
    <source>
        <strain evidence="11">SiSi</strain>
    </source>
</reference>
<accession>A0A6S6S575</accession>
<keyword evidence="3" id="KW-0645">Protease</keyword>
<dbReference type="GO" id="GO:0004190">
    <property type="term" value="F:aspartic-type endopeptidase activity"/>
    <property type="evidence" value="ECO:0007669"/>
    <property type="project" value="UniProtKB-KW"/>
</dbReference>
<dbReference type="GO" id="GO:0006508">
    <property type="term" value="P:proteolysis"/>
    <property type="evidence" value="ECO:0007669"/>
    <property type="project" value="UniProtKB-KW"/>
</dbReference>
<dbReference type="PANTHER" id="PTHR33695:SF1">
    <property type="entry name" value="LIPOPROTEIN SIGNAL PEPTIDASE"/>
    <property type="match status" value="1"/>
</dbReference>
<keyword evidence="6 11" id="KW-0378">Hydrolase</keyword>
<dbReference type="GO" id="GO:0016020">
    <property type="term" value="C:membrane"/>
    <property type="evidence" value="ECO:0007669"/>
    <property type="project" value="InterPro"/>
</dbReference>
<feature type="transmembrane region" description="Helical" evidence="10">
    <location>
        <begin position="45"/>
        <end position="63"/>
    </location>
</feature>
<evidence type="ECO:0000256" key="6">
    <source>
        <dbReference type="ARBA" id="ARBA00022801"/>
    </source>
</evidence>
<evidence type="ECO:0000256" key="3">
    <source>
        <dbReference type="ARBA" id="ARBA00022670"/>
    </source>
</evidence>
<dbReference type="RefSeq" id="WP_183042880.1">
    <property type="nucleotide sequence ID" value="NZ_CACTJB010000001.1"/>
</dbReference>
<evidence type="ECO:0000256" key="5">
    <source>
        <dbReference type="ARBA" id="ARBA00022750"/>
    </source>
</evidence>
<keyword evidence="8 10" id="KW-0472">Membrane</keyword>
<keyword evidence="4 10" id="KW-0812">Transmembrane</keyword>
<sequence>MMDVRLIFTIISFDFSTKLIVNNWLNIGNIKIINKNLNLTLLHNYYGLEITNSFFFVIVLVILGKRGLELIIGGTVGNIIDKVGNGYIIDFLSFHLLDKYYLVLNIADLSIIIGCFISLI</sequence>
<dbReference type="EMBL" id="CACTJB010000001">
    <property type="protein sequence ID" value="CAA3704905.1"/>
    <property type="molecule type" value="Genomic_DNA"/>
</dbReference>
<gene>
    <name evidence="11" type="primary">lspA</name>
    <name evidence="11" type="ORF">SISI_0088</name>
</gene>
<evidence type="ECO:0000256" key="1">
    <source>
        <dbReference type="ARBA" id="ARBA00006139"/>
    </source>
</evidence>
<dbReference type="AlphaFoldDB" id="A0A6S6S575"/>
<evidence type="ECO:0000256" key="8">
    <source>
        <dbReference type="ARBA" id="ARBA00023136"/>
    </source>
</evidence>
<feature type="transmembrane region" description="Helical" evidence="10">
    <location>
        <begin position="100"/>
        <end position="119"/>
    </location>
</feature>
<evidence type="ECO:0000256" key="2">
    <source>
        <dbReference type="ARBA" id="ARBA00022475"/>
    </source>
</evidence>
<keyword evidence="2" id="KW-1003">Cell membrane</keyword>
<dbReference type="Proteomes" id="UP000560980">
    <property type="component" value="Unassembled WGS sequence"/>
</dbReference>